<name>A0A381QKK3_9ZZZZ</name>
<organism evidence="2">
    <name type="scientific">marine metagenome</name>
    <dbReference type="NCBI Taxonomy" id="408172"/>
    <lineage>
        <taxon>unclassified sequences</taxon>
        <taxon>metagenomes</taxon>
        <taxon>ecological metagenomes</taxon>
    </lineage>
</organism>
<reference evidence="2" key="1">
    <citation type="submission" date="2018-05" db="EMBL/GenBank/DDBJ databases">
        <authorList>
            <person name="Lanie J.A."/>
            <person name="Ng W.-L."/>
            <person name="Kazmierczak K.M."/>
            <person name="Andrzejewski T.M."/>
            <person name="Davidsen T.M."/>
            <person name="Wayne K.J."/>
            <person name="Tettelin H."/>
            <person name="Glass J.I."/>
            <person name="Rusch D."/>
            <person name="Podicherti R."/>
            <person name="Tsui H.-C.T."/>
            <person name="Winkler M.E."/>
        </authorList>
    </citation>
    <scope>NUCLEOTIDE SEQUENCE</scope>
</reference>
<dbReference type="Gene3D" id="3.40.50.10320">
    <property type="entry name" value="LmbE-like"/>
    <property type="match status" value="1"/>
</dbReference>
<dbReference type="SUPFAM" id="SSF102588">
    <property type="entry name" value="LmbE-like"/>
    <property type="match status" value="1"/>
</dbReference>
<feature type="region of interest" description="Disordered" evidence="1">
    <location>
        <begin position="1"/>
        <end position="22"/>
    </location>
</feature>
<dbReference type="InterPro" id="IPR003737">
    <property type="entry name" value="GlcNAc_PI_deacetylase-related"/>
</dbReference>
<accession>A0A381QKK3</accession>
<evidence type="ECO:0000256" key="1">
    <source>
        <dbReference type="SAM" id="MobiDB-lite"/>
    </source>
</evidence>
<dbReference type="Pfam" id="PF02585">
    <property type="entry name" value="PIG-L"/>
    <property type="match status" value="1"/>
</dbReference>
<dbReference type="PANTHER" id="PTHR12993">
    <property type="entry name" value="N-ACETYLGLUCOSAMINYL-PHOSPHATIDYLINOSITOL DE-N-ACETYLASE-RELATED"/>
    <property type="match status" value="1"/>
</dbReference>
<evidence type="ECO:0008006" key="3">
    <source>
        <dbReference type="Google" id="ProtNLM"/>
    </source>
</evidence>
<proteinExistence type="predicted"/>
<protein>
    <recommendedName>
        <fullName evidence="3">Mycothiol conjugate amidase Mca</fullName>
    </recommendedName>
</protein>
<dbReference type="AlphaFoldDB" id="A0A381QKK3"/>
<dbReference type="InterPro" id="IPR024078">
    <property type="entry name" value="LmbE-like_dom_sf"/>
</dbReference>
<sequence>MSLSILTVHAHPDDESSKGPGTINMYSSQGIRTTLVCCTGGEVGDILNPAMDRTEVRENLASVRRAELDSAAAIIGYDEVVMLGYRDSGMPDSDHNQHPEAFANAELDTAVERLVKIIRRVRPQVIVTYPEVQSRYPHPDHLQVTAVSFPAYERAGDPDWYPEAGPPHEPSKLYAPVWSRQRLLRVHQAFLDRGLKSPYDKKWLSGRDRDDRITAVIKVDNAVRRKALLAHATQVDPESPFWFGLPDAVQDAIHPYEEYMLLLSRVATEEIEDDLFAGLRHLDGGSG</sequence>
<dbReference type="PANTHER" id="PTHR12993:SF11">
    <property type="entry name" value="N-ACETYLGLUCOSAMINYL-PHOSPHATIDYLINOSITOL DE-N-ACETYLASE"/>
    <property type="match status" value="1"/>
</dbReference>
<dbReference type="EMBL" id="UINC01001372">
    <property type="protein sequence ID" value="SUZ78959.1"/>
    <property type="molecule type" value="Genomic_DNA"/>
</dbReference>
<gene>
    <name evidence="2" type="ORF">METZ01_LOCUS31813</name>
</gene>
<evidence type="ECO:0000313" key="2">
    <source>
        <dbReference type="EMBL" id="SUZ78959.1"/>
    </source>
</evidence>
<dbReference type="GO" id="GO:0016811">
    <property type="term" value="F:hydrolase activity, acting on carbon-nitrogen (but not peptide) bonds, in linear amides"/>
    <property type="evidence" value="ECO:0007669"/>
    <property type="project" value="TreeGrafter"/>
</dbReference>